<dbReference type="RefSeq" id="WP_367774013.1">
    <property type="nucleotide sequence ID" value="NZ_JBFNXR010000048.1"/>
</dbReference>
<reference evidence="2 3" key="1">
    <citation type="submission" date="2024-06" db="EMBL/GenBank/DDBJ databases">
        <title>Novosphingobium rhizovicinus M1R2S20.</title>
        <authorList>
            <person name="Sun J.-Q."/>
        </authorList>
    </citation>
    <scope>NUCLEOTIDE SEQUENCE [LARGE SCALE GENOMIC DNA]</scope>
    <source>
        <strain evidence="2 3">M1R2S20</strain>
    </source>
</reference>
<proteinExistence type="predicted"/>
<protein>
    <submittedName>
        <fullName evidence="2">Uncharacterized protein</fullName>
    </submittedName>
</protein>
<evidence type="ECO:0000313" key="2">
    <source>
        <dbReference type="EMBL" id="MEW9855887.1"/>
    </source>
</evidence>
<keyword evidence="1" id="KW-0812">Transmembrane</keyword>
<comment type="caution">
    <text evidence="2">The sequence shown here is derived from an EMBL/GenBank/DDBJ whole genome shotgun (WGS) entry which is preliminary data.</text>
</comment>
<organism evidence="2 3">
    <name type="scientific">Novosphingobium rhizovicinum</name>
    <dbReference type="NCBI Taxonomy" id="3228928"/>
    <lineage>
        <taxon>Bacteria</taxon>
        <taxon>Pseudomonadati</taxon>
        <taxon>Pseudomonadota</taxon>
        <taxon>Alphaproteobacteria</taxon>
        <taxon>Sphingomonadales</taxon>
        <taxon>Sphingomonadaceae</taxon>
        <taxon>Novosphingobium</taxon>
    </lineage>
</organism>
<gene>
    <name evidence="2" type="ORF">ABUH87_12130</name>
</gene>
<dbReference type="EMBL" id="JBFNXR010000048">
    <property type="protein sequence ID" value="MEW9855887.1"/>
    <property type="molecule type" value="Genomic_DNA"/>
</dbReference>
<dbReference type="Proteomes" id="UP001556118">
    <property type="component" value="Unassembled WGS sequence"/>
</dbReference>
<name>A0ABV3RCQ2_9SPHN</name>
<keyword evidence="3" id="KW-1185">Reference proteome</keyword>
<keyword evidence="1" id="KW-0472">Membrane</keyword>
<accession>A0ABV3RCQ2</accession>
<keyword evidence="1" id="KW-1133">Transmembrane helix</keyword>
<evidence type="ECO:0000256" key="1">
    <source>
        <dbReference type="SAM" id="Phobius"/>
    </source>
</evidence>
<feature type="transmembrane region" description="Helical" evidence="1">
    <location>
        <begin position="41"/>
        <end position="58"/>
    </location>
</feature>
<evidence type="ECO:0000313" key="3">
    <source>
        <dbReference type="Proteomes" id="UP001556118"/>
    </source>
</evidence>
<sequence>MSAYSYRSSKPCQSITGTRTSGLTWTQINGPLHRRSSAWRFVYAIPVAVAAGVVAGVLM</sequence>